<dbReference type="Proteomes" id="UP001365846">
    <property type="component" value="Unassembled WGS sequence"/>
</dbReference>
<dbReference type="Pfam" id="PF01814">
    <property type="entry name" value="Hemerythrin"/>
    <property type="match status" value="1"/>
</dbReference>
<dbReference type="InterPro" id="IPR012827">
    <property type="entry name" value="Hemerythrin_metal-bd"/>
</dbReference>
<comment type="similarity">
    <text evidence="1">Belongs to the hemerythrin family.</text>
</comment>
<keyword evidence="3" id="KW-0479">Metal-binding</keyword>
<dbReference type="PANTHER" id="PTHR37164:SF1">
    <property type="entry name" value="BACTERIOHEMERYTHRIN"/>
    <property type="match status" value="1"/>
</dbReference>
<keyword evidence="7" id="KW-1185">Reference proteome</keyword>
<name>A0ABU8VGX0_9BURK</name>
<keyword evidence="2" id="KW-0813">Transport</keyword>
<dbReference type="InterPro" id="IPR050669">
    <property type="entry name" value="Hemerythrin"/>
</dbReference>
<dbReference type="RefSeq" id="WP_340358156.1">
    <property type="nucleotide sequence ID" value="NZ_JBBKZU010000007.1"/>
</dbReference>
<dbReference type="PANTHER" id="PTHR37164">
    <property type="entry name" value="BACTERIOHEMERYTHRIN"/>
    <property type="match status" value="1"/>
</dbReference>
<comment type="caution">
    <text evidence="6">The sequence shown here is derived from an EMBL/GenBank/DDBJ whole genome shotgun (WGS) entry which is preliminary data.</text>
</comment>
<dbReference type="Gene3D" id="1.20.120.50">
    <property type="entry name" value="Hemerythrin-like"/>
    <property type="match status" value="1"/>
</dbReference>
<sequence length="172" mass="19011">MNEAISSAPVRPAGDRRVTTRFAWDDGFALGEERMDRTHREFVHCVDALLTSDDEALEAALAAFERHARAHFADEEEAMRVSRYDSARCHVDEHAAVLESLRQVKVALAQGRAEVVRAFAVALADWFPGHTDVMDKGLASWLARQRWGGSPIAISRAAASCSPNQSAHRTSR</sequence>
<evidence type="ECO:0000256" key="2">
    <source>
        <dbReference type="ARBA" id="ARBA00022621"/>
    </source>
</evidence>
<dbReference type="InterPro" id="IPR016131">
    <property type="entry name" value="Haemerythrin_Fe_BS"/>
</dbReference>
<feature type="domain" description="Hemerythrin-like" evidence="5">
    <location>
        <begin position="33"/>
        <end position="141"/>
    </location>
</feature>
<dbReference type="PROSITE" id="PS00550">
    <property type="entry name" value="HEMERYTHRINS"/>
    <property type="match status" value="1"/>
</dbReference>
<organism evidence="6 7">
    <name type="scientific">Variovorax ureilyticus</name>
    <dbReference type="NCBI Taxonomy" id="1836198"/>
    <lineage>
        <taxon>Bacteria</taxon>
        <taxon>Pseudomonadati</taxon>
        <taxon>Pseudomonadota</taxon>
        <taxon>Betaproteobacteria</taxon>
        <taxon>Burkholderiales</taxon>
        <taxon>Comamonadaceae</taxon>
        <taxon>Variovorax</taxon>
    </lineage>
</organism>
<evidence type="ECO:0000256" key="1">
    <source>
        <dbReference type="ARBA" id="ARBA00010587"/>
    </source>
</evidence>
<keyword evidence="2" id="KW-0561">Oxygen transport</keyword>
<dbReference type="EMBL" id="JBBKZU010000007">
    <property type="protein sequence ID" value="MEJ8812918.1"/>
    <property type="molecule type" value="Genomic_DNA"/>
</dbReference>
<dbReference type="InterPro" id="IPR012312">
    <property type="entry name" value="Hemerythrin-like"/>
</dbReference>
<evidence type="ECO:0000313" key="7">
    <source>
        <dbReference type="Proteomes" id="UP001365846"/>
    </source>
</evidence>
<evidence type="ECO:0000259" key="5">
    <source>
        <dbReference type="Pfam" id="PF01814"/>
    </source>
</evidence>
<evidence type="ECO:0000256" key="4">
    <source>
        <dbReference type="ARBA" id="ARBA00023004"/>
    </source>
</evidence>
<accession>A0ABU8VGX0</accession>
<protein>
    <submittedName>
        <fullName evidence="6">Hemerythrin family protein</fullName>
    </submittedName>
</protein>
<dbReference type="NCBIfam" id="TIGR02481">
    <property type="entry name" value="hemeryth_dom"/>
    <property type="match status" value="1"/>
</dbReference>
<dbReference type="InterPro" id="IPR035938">
    <property type="entry name" value="Hemerythrin-like_sf"/>
</dbReference>
<proteinExistence type="inferred from homology"/>
<evidence type="ECO:0000313" key="6">
    <source>
        <dbReference type="EMBL" id="MEJ8812918.1"/>
    </source>
</evidence>
<evidence type="ECO:0000256" key="3">
    <source>
        <dbReference type="ARBA" id="ARBA00022723"/>
    </source>
</evidence>
<dbReference type="SUPFAM" id="SSF47188">
    <property type="entry name" value="Hemerythrin-like"/>
    <property type="match status" value="1"/>
</dbReference>
<gene>
    <name evidence="6" type="ORF">WKW77_17670</name>
</gene>
<keyword evidence="4" id="KW-0408">Iron</keyword>
<dbReference type="CDD" id="cd12107">
    <property type="entry name" value="Hemerythrin"/>
    <property type="match status" value="1"/>
</dbReference>
<reference evidence="6 7" key="1">
    <citation type="submission" date="2024-03" db="EMBL/GenBank/DDBJ databases">
        <title>Novel species of the genus Variovorax.</title>
        <authorList>
            <person name="Liu Q."/>
            <person name="Xin Y.-H."/>
        </authorList>
    </citation>
    <scope>NUCLEOTIDE SEQUENCE [LARGE SCALE GENOMIC DNA]</scope>
    <source>
        <strain evidence="6 7">KACC 18899</strain>
    </source>
</reference>